<evidence type="ECO:0000313" key="2">
    <source>
        <dbReference type="Proteomes" id="UP000008922"/>
    </source>
</evidence>
<dbReference type="EMBL" id="AP012029">
    <property type="protein sequence ID" value="BAJ64063.1"/>
    <property type="molecule type" value="Genomic_DNA"/>
</dbReference>
<name>E8MXI2_ANATU</name>
<keyword evidence="2" id="KW-1185">Reference proteome</keyword>
<dbReference type="Proteomes" id="UP000008922">
    <property type="component" value="Chromosome"/>
</dbReference>
<reference evidence="1 2" key="1">
    <citation type="submission" date="2010-12" db="EMBL/GenBank/DDBJ databases">
        <title>Whole genome sequence of Anaerolinea thermophila UNI-1.</title>
        <authorList>
            <person name="Narita-Yamada S."/>
            <person name="Kishi E."/>
            <person name="Watanabe Y."/>
            <person name="Takasaki K."/>
            <person name="Ankai A."/>
            <person name="Oguchi A."/>
            <person name="Fukui S."/>
            <person name="Takahashi M."/>
            <person name="Yashiro I."/>
            <person name="Hosoyama A."/>
            <person name="Sekiguchi Y."/>
            <person name="Hanada S."/>
            <person name="Fujita N."/>
        </authorList>
    </citation>
    <scope>NUCLEOTIDE SEQUENCE [LARGE SCALE GENOMIC DNA]</scope>
    <source>
        <strain evidence="2">DSM 14523 / JCM 11388 / NBRC 100420 / UNI-1</strain>
    </source>
</reference>
<dbReference type="AlphaFoldDB" id="E8MXI2"/>
<organism evidence="1 2">
    <name type="scientific">Anaerolinea thermophila (strain DSM 14523 / JCM 11388 / NBRC 100420 / UNI-1)</name>
    <dbReference type="NCBI Taxonomy" id="926569"/>
    <lineage>
        <taxon>Bacteria</taxon>
        <taxon>Bacillati</taxon>
        <taxon>Chloroflexota</taxon>
        <taxon>Anaerolineae</taxon>
        <taxon>Anaerolineales</taxon>
        <taxon>Anaerolineaceae</taxon>
        <taxon>Anaerolinea</taxon>
    </lineage>
</organism>
<dbReference type="HOGENOM" id="CLU_3339285_0_0_0"/>
<proteinExistence type="predicted"/>
<dbReference type="KEGG" id="atm:ANT_20370"/>
<protein>
    <submittedName>
        <fullName evidence="1">Uncharacterized protein</fullName>
    </submittedName>
</protein>
<evidence type="ECO:0000313" key="1">
    <source>
        <dbReference type="EMBL" id="BAJ64063.1"/>
    </source>
</evidence>
<accession>E8MXI2</accession>
<dbReference type="InParanoid" id="E8MXI2"/>
<sequence>MNPLKLYYSYLHYRKKEETGNLSSRTIEVKVSGIGPA</sequence>
<gene>
    <name evidence="1" type="ordered locus">ANT_20370</name>
</gene>